<dbReference type="EMBL" id="AWVK01000129">
    <property type="protein sequence ID" value="ERK40747.1"/>
    <property type="molecule type" value="Genomic_DNA"/>
</dbReference>
<accession>U2QPP8</accession>
<reference evidence="1 2" key="1">
    <citation type="submission" date="2013-06" db="EMBL/GenBank/DDBJ databases">
        <authorList>
            <person name="Weinstock G."/>
            <person name="Sodergren E."/>
            <person name="Lobos E.A."/>
            <person name="Fulton L."/>
            <person name="Fulton R."/>
            <person name="Courtney L."/>
            <person name="Fronick C."/>
            <person name="O'Laughlin M."/>
            <person name="Godfrey J."/>
            <person name="Wilson R.M."/>
            <person name="Miner T."/>
            <person name="Farmer C."/>
            <person name="Delehaunty K."/>
            <person name="Cordes M."/>
            <person name="Minx P."/>
            <person name="Tomlinson C."/>
            <person name="Chen J."/>
            <person name="Wollam A."/>
            <person name="Pepin K.H."/>
            <person name="Bhonagiri V."/>
            <person name="Zhang X."/>
            <person name="Warren W."/>
            <person name="Mitreva M."/>
            <person name="Mardis E.R."/>
            <person name="Wilson R.K."/>
        </authorList>
    </citation>
    <scope>NUCLEOTIDE SEQUENCE [LARGE SCALE GENOMIC DNA]</scope>
    <source>
        <strain evidence="1 2">ATCC 14869</strain>
    </source>
</reference>
<sequence length="47" mass="5406">MRFFIFELKWGLPACVLNRVMIARPLVAPKGLERTGYDFKPSKAHLS</sequence>
<dbReference type="AlphaFoldDB" id="U2QPP8"/>
<dbReference type="Proteomes" id="UP000016644">
    <property type="component" value="Unassembled WGS sequence"/>
</dbReference>
<evidence type="ECO:0000313" key="2">
    <source>
        <dbReference type="Proteomes" id="UP000016644"/>
    </source>
</evidence>
<organism evidence="1 2">
    <name type="scientific">Levilactobacillus brevis ATCC 14869 = DSM 20054</name>
    <dbReference type="NCBI Taxonomy" id="649758"/>
    <lineage>
        <taxon>Bacteria</taxon>
        <taxon>Bacillati</taxon>
        <taxon>Bacillota</taxon>
        <taxon>Bacilli</taxon>
        <taxon>Lactobacillales</taxon>
        <taxon>Lactobacillaceae</taxon>
        <taxon>Levilactobacillus</taxon>
    </lineage>
</organism>
<gene>
    <name evidence="1" type="ORF">HMPREF0495_02607</name>
</gene>
<dbReference type="HOGENOM" id="CLU_3169389_0_0_9"/>
<evidence type="ECO:0000313" key="1">
    <source>
        <dbReference type="EMBL" id="ERK40747.1"/>
    </source>
</evidence>
<comment type="caution">
    <text evidence="1">The sequence shown here is derived from an EMBL/GenBank/DDBJ whole genome shotgun (WGS) entry which is preliminary data.</text>
</comment>
<protein>
    <submittedName>
        <fullName evidence="1">Uncharacterized protein</fullName>
    </submittedName>
</protein>
<proteinExistence type="predicted"/>
<name>U2QPP8_LEVBR</name>